<evidence type="ECO:0000313" key="1">
    <source>
        <dbReference type="EMBL" id="KAJ1890489.1"/>
    </source>
</evidence>
<gene>
    <name evidence="1" type="ORF">LPJ66_007448</name>
</gene>
<dbReference type="Proteomes" id="UP001150581">
    <property type="component" value="Unassembled WGS sequence"/>
</dbReference>
<organism evidence="1 2">
    <name type="scientific">Kickxella alabastrina</name>
    <dbReference type="NCBI Taxonomy" id="61397"/>
    <lineage>
        <taxon>Eukaryota</taxon>
        <taxon>Fungi</taxon>
        <taxon>Fungi incertae sedis</taxon>
        <taxon>Zoopagomycota</taxon>
        <taxon>Kickxellomycotina</taxon>
        <taxon>Kickxellomycetes</taxon>
        <taxon>Kickxellales</taxon>
        <taxon>Kickxellaceae</taxon>
        <taxon>Kickxella</taxon>
    </lineage>
</organism>
<accession>A0ACC1I9I2</accession>
<feature type="non-terminal residue" evidence="1">
    <location>
        <position position="326"/>
    </location>
</feature>
<dbReference type="EMBL" id="JANBPG010001332">
    <property type="protein sequence ID" value="KAJ1890489.1"/>
    <property type="molecule type" value="Genomic_DNA"/>
</dbReference>
<sequence length="326" mass="35571">MGARLGQWINTALVLFSVMQVMVAQQGVWTDSSVLAFDALGYFQMGLLGQLAVYFQYSCGLDTDLMKSLGIWSSAVNMGVDAVVASYYVVVGEENDAHCRACRKPAQLWQEDKIRMEDISSERLWFSAMRKGWRLGALYGDDSRAPGIGGDFPLGLCNTQLRSLLPMIQMTLGMLADSLLVAGLEMQSPEITRCLLYLLRILGHKLPPVLHGLTLRVLAVINMYTLCRGDAFGLLGIVPAARYFDKLPEAMPPAVARFGEFYAQFAIDRFAAGWQTGAEMFALAGNDKGVAGFGDVGLVVNHSGPRSTAIDCRFTEVPKPVPAVDI</sequence>
<proteinExistence type="predicted"/>
<protein>
    <submittedName>
        <fullName evidence="1">Uncharacterized protein</fullName>
    </submittedName>
</protein>
<name>A0ACC1I9I2_9FUNG</name>
<evidence type="ECO:0000313" key="2">
    <source>
        <dbReference type="Proteomes" id="UP001150581"/>
    </source>
</evidence>
<keyword evidence="2" id="KW-1185">Reference proteome</keyword>
<comment type="caution">
    <text evidence="1">The sequence shown here is derived from an EMBL/GenBank/DDBJ whole genome shotgun (WGS) entry which is preliminary data.</text>
</comment>
<reference evidence="1" key="1">
    <citation type="submission" date="2022-07" db="EMBL/GenBank/DDBJ databases">
        <title>Phylogenomic reconstructions and comparative analyses of Kickxellomycotina fungi.</title>
        <authorList>
            <person name="Reynolds N.K."/>
            <person name="Stajich J.E."/>
            <person name="Barry K."/>
            <person name="Grigoriev I.V."/>
            <person name="Crous P."/>
            <person name="Smith M.E."/>
        </authorList>
    </citation>
    <scope>NUCLEOTIDE SEQUENCE</scope>
    <source>
        <strain evidence="1">Benny 63K</strain>
    </source>
</reference>